<feature type="repeat" description="WD" evidence="11">
    <location>
        <begin position="626"/>
        <end position="668"/>
    </location>
</feature>
<evidence type="ECO:0000256" key="6">
    <source>
        <dbReference type="ARBA" id="ARBA00022737"/>
    </source>
</evidence>
<dbReference type="InterPro" id="IPR015943">
    <property type="entry name" value="WD40/YVTN_repeat-like_dom_sf"/>
</dbReference>
<name>A0ABD3SAX7_9STRA</name>
<dbReference type="EMBL" id="JALLPB020000088">
    <property type="protein sequence ID" value="KAL3821676.1"/>
    <property type="molecule type" value="Genomic_DNA"/>
</dbReference>
<comment type="similarity">
    <text evidence="2">Belongs to the dynein intermediate chain family.</text>
</comment>
<dbReference type="PROSITE" id="PS50082">
    <property type="entry name" value="WD_REPEATS_2"/>
    <property type="match status" value="1"/>
</dbReference>
<keyword evidence="9" id="KW-0206">Cytoskeleton</keyword>
<keyword evidence="5" id="KW-0493">Microtubule</keyword>
<protein>
    <submittedName>
        <fullName evidence="13">Uncharacterized protein</fullName>
    </submittedName>
</protein>
<keyword evidence="14" id="KW-1185">Reference proteome</keyword>
<keyword evidence="10" id="KW-0966">Cell projection</keyword>
<organism evidence="13 14">
    <name type="scientific">Cyclostephanos tholiformis</name>
    <dbReference type="NCBI Taxonomy" id="382380"/>
    <lineage>
        <taxon>Eukaryota</taxon>
        <taxon>Sar</taxon>
        <taxon>Stramenopiles</taxon>
        <taxon>Ochrophyta</taxon>
        <taxon>Bacillariophyta</taxon>
        <taxon>Coscinodiscophyceae</taxon>
        <taxon>Thalassiosirophycidae</taxon>
        <taxon>Stephanodiscales</taxon>
        <taxon>Stephanodiscaceae</taxon>
        <taxon>Cyclostephanos</taxon>
    </lineage>
</organism>
<gene>
    <name evidence="13" type="ORF">ACHAXA_006096</name>
</gene>
<evidence type="ECO:0000256" key="1">
    <source>
        <dbReference type="ARBA" id="ARBA00004430"/>
    </source>
</evidence>
<comment type="caution">
    <text evidence="13">The sequence shown here is derived from an EMBL/GenBank/DDBJ whole genome shotgun (WGS) entry which is preliminary data.</text>
</comment>
<accession>A0ABD3SAX7</accession>
<dbReference type="SUPFAM" id="SSF50978">
    <property type="entry name" value="WD40 repeat-like"/>
    <property type="match status" value="1"/>
</dbReference>
<dbReference type="GO" id="GO:0005874">
    <property type="term" value="C:microtubule"/>
    <property type="evidence" value="ECO:0007669"/>
    <property type="project" value="UniProtKB-KW"/>
</dbReference>
<evidence type="ECO:0000256" key="7">
    <source>
        <dbReference type="ARBA" id="ARBA00023017"/>
    </source>
</evidence>
<evidence type="ECO:0000256" key="8">
    <source>
        <dbReference type="ARBA" id="ARBA00023175"/>
    </source>
</evidence>
<evidence type="ECO:0000256" key="12">
    <source>
        <dbReference type="SAM" id="MobiDB-lite"/>
    </source>
</evidence>
<keyword evidence="8" id="KW-0505">Motor protein</keyword>
<feature type="compositionally biased region" description="Polar residues" evidence="12">
    <location>
        <begin position="119"/>
        <end position="131"/>
    </location>
</feature>
<dbReference type="PROSITE" id="PS50294">
    <property type="entry name" value="WD_REPEATS_REGION"/>
    <property type="match status" value="1"/>
</dbReference>
<dbReference type="Pfam" id="PF00400">
    <property type="entry name" value="WD40"/>
    <property type="match status" value="2"/>
</dbReference>
<dbReference type="InterPro" id="IPR036322">
    <property type="entry name" value="WD40_repeat_dom_sf"/>
</dbReference>
<sequence>MGGSTMNGMLSLTTPSFFLPEMMVDFNSSVIGGDEWTRPRRTAPHRSRQLSNKFKIFLRKLFPQLQFVRHSNSKSSLYIMQSSKSVPSLKLNKPRRLEDATKPPDSDLKSRQEVDVSESCPQKPSEPNLTLQKKKKKPRDAEYQSSVQVQEPVRRVIKPENQLDLTEDELEEKITRILTGDDPNKPKNVCKFSFKDRCFKPDPPGQVDNMAVHFSLEGSSMHVDSDECKKYVDRVGRPREQEEPDLKITTDGQSIATTISASPTTSTSMENTKNQFNFSERASQTFNYPLKSSGVNTEPPPMTEYQDGVSQWIIYDSYKSDFLVNQSMDKQEGGPRISLEVNLSSVFEAKHESNDPKANTIHSKSMEHSLKILERLVNQNAEDEIYHDYKYFEDKADEFRKGEGTLLPLWRFATNKTGRKQVTSLCWNPLYNDMFVVGYGSYDFMRQGTGMVCCFTLKNTSHPEYVINTESGVMCVDFHPHHPSLLAVGFYDGMVSAYDISRGKGKLIYSSSLRSGKHSDPVWQVHWHDNGCLSKEYNFYSISTDGKVANWTMVKNHIKMEPIMHLKLSNHRTIMEDSDEPAFTGLAGGCCFDFNKKLEDLYLVGTEEGSIHECSKAYRGQYIKTYDSHHMRVHRIRWNPFHRDIFISCSEDWTVKIWDHKSSKCILHFDLGNAVGDVCWSPFSSTVFAAVTTDGKVHLFDLSQNVREPLCAQKVVKRARLTTASFNMKDFILIVGDDRGVVHSLKLSPNLRKLCDTDETKKEGEEEEKVDGDTFQHSKMMRLLALLGADKNR</sequence>
<evidence type="ECO:0000256" key="3">
    <source>
        <dbReference type="ARBA" id="ARBA00022490"/>
    </source>
</evidence>
<evidence type="ECO:0000256" key="9">
    <source>
        <dbReference type="ARBA" id="ARBA00023212"/>
    </source>
</evidence>
<dbReference type="InterPro" id="IPR050687">
    <property type="entry name" value="Dynein_IC"/>
</dbReference>
<keyword evidence="4 11" id="KW-0853">WD repeat</keyword>
<keyword evidence="7" id="KW-0243">Dynein</keyword>
<feature type="compositionally biased region" description="Basic and acidic residues" evidence="12">
    <location>
        <begin position="95"/>
        <end position="114"/>
    </location>
</feature>
<evidence type="ECO:0000256" key="4">
    <source>
        <dbReference type="ARBA" id="ARBA00022574"/>
    </source>
</evidence>
<evidence type="ECO:0000256" key="2">
    <source>
        <dbReference type="ARBA" id="ARBA00011059"/>
    </source>
</evidence>
<keyword evidence="3" id="KW-0963">Cytoplasm</keyword>
<evidence type="ECO:0000256" key="11">
    <source>
        <dbReference type="PROSITE-ProRule" id="PRU00221"/>
    </source>
</evidence>
<dbReference type="Proteomes" id="UP001530377">
    <property type="component" value="Unassembled WGS sequence"/>
</dbReference>
<dbReference type="GO" id="GO:0030286">
    <property type="term" value="C:dynein complex"/>
    <property type="evidence" value="ECO:0007669"/>
    <property type="project" value="UniProtKB-KW"/>
</dbReference>
<evidence type="ECO:0000313" key="13">
    <source>
        <dbReference type="EMBL" id="KAL3821676.1"/>
    </source>
</evidence>
<proteinExistence type="inferred from homology"/>
<dbReference type="GO" id="GO:0005930">
    <property type="term" value="C:axoneme"/>
    <property type="evidence" value="ECO:0007669"/>
    <property type="project" value="UniProtKB-SubCell"/>
</dbReference>
<evidence type="ECO:0000256" key="5">
    <source>
        <dbReference type="ARBA" id="ARBA00022701"/>
    </source>
</evidence>
<dbReference type="Gene3D" id="2.130.10.10">
    <property type="entry name" value="YVTN repeat-like/Quinoprotein amine dehydrogenase"/>
    <property type="match status" value="2"/>
</dbReference>
<dbReference type="InterPro" id="IPR001680">
    <property type="entry name" value="WD40_rpt"/>
</dbReference>
<comment type="subcellular location">
    <subcellularLocation>
        <location evidence="1">Cytoplasm</location>
        <location evidence="1">Cytoskeleton</location>
        <location evidence="1">Cilium axoneme</location>
    </subcellularLocation>
</comment>
<keyword evidence="6" id="KW-0677">Repeat</keyword>
<dbReference type="AlphaFoldDB" id="A0ABD3SAX7"/>
<dbReference type="PANTHER" id="PTHR12442">
    <property type="entry name" value="DYNEIN INTERMEDIATE CHAIN"/>
    <property type="match status" value="1"/>
</dbReference>
<dbReference type="SMART" id="SM00320">
    <property type="entry name" value="WD40"/>
    <property type="match status" value="4"/>
</dbReference>
<evidence type="ECO:0000313" key="14">
    <source>
        <dbReference type="Proteomes" id="UP001530377"/>
    </source>
</evidence>
<dbReference type="PANTHER" id="PTHR12442:SF11">
    <property type="entry name" value="DYNEIN AXONEMAL INTERMEDIATE CHAIN 1"/>
    <property type="match status" value="1"/>
</dbReference>
<evidence type="ECO:0000256" key="10">
    <source>
        <dbReference type="ARBA" id="ARBA00023273"/>
    </source>
</evidence>
<reference evidence="13 14" key="1">
    <citation type="submission" date="2024-10" db="EMBL/GenBank/DDBJ databases">
        <title>Updated reference genomes for cyclostephanoid diatoms.</title>
        <authorList>
            <person name="Roberts W.R."/>
            <person name="Alverson A.J."/>
        </authorList>
    </citation>
    <scope>NUCLEOTIDE SEQUENCE [LARGE SCALE GENOMIC DNA]</scope>
    <source>
        <strain evidence="13 14">AJA228-03</strain>
    </source>
</reference>
<feature type="region of interest" description="Disordered" evidence="12">
    <location>
        <begin position="89"/>
        <end position="150"/>
    </location>
</feature>